<dbReference type="AlphaFoldDB" id="A0AA46QUC4"/>
<dbReference type="SUPFAM" id="SSF74653">
    <property type="entry name" value="TolA/TonB C-terminal domain"/>
    <property type="match status" value="1"/>
</dbReference>
<organism evidence="2 3">
    <name type="scientific">Vibrio parahaemolyticus</name>
    <dbReference type="NCBI Taxonomy" id="670"/>
    <lineage>
        <taxon>Bacteria</taxon>
        <taxon>Pseudomonadati</taxon>
        <taxon>Pseudomonadota</taxon>
        <taxon>Gammaproteobacteria</taxon>
        <taxon>Vibrionales</taxon>
        <taxon>Vibrionaceae</taxon>
        <taxon>Vibrio</taxon>
    </lineage>
</organism>
<reference evidence="2 3" key="1">
    <citation type="submission" date="2019-08" db="EMBL/GenBank/DDBJ databases">
        <title>Emerging of two pre-pandemic pathogenic O4:KUT lineages of Vibrio parahaemolyticus in coastal eastern China.</title>
        <authorList>
            <person name="Yu H."/>
        </authorList>
    </citation>
    <scope>NUCLEOTIDE SEQUENCE [LARGE SCALE GENOMIC DNA]</scope>
    <source>
        <strain evidence="2 3">HZ17-383</strain>
    </source>
</reference>
<protein>
    <submittedName>
        <fullName evidence="2">DUF3265 domain-containing protein</fullName>
    </submittedName>
</protein>
<feature type="domain" description="TonB C-terminal" evidence="1">
    <location>
        <begin position="86"/>
        <end position="175"/>
    </location>
</feature>
<dbReference type="Pfam" id="PF03544">
    <property type="entry name" value="TonB_C"/>
    <property type="match status" value="1"/>
</dbReference>
<dbReference type="Proteomes" id="UP000321504">
    <property type="component" value="Unassembled WGS sequence"/>
</dbReference>
<evidence type="ECO:0000259" key="1">
    <source>
        <dbReference type="PROSITE" id="PS52015"/>
    </source>
</evidence>
<comment type="caution">
    <text evidence="2">The sequence shown here is derived from an EMBL/GenBank/DDBJ whole genome shotgun (WGS) entry which is preliminary data.</text>
</comment>
<evidence type="ECO:0000313" key="3">
    <source>
        <dbReference type="Proteomes" id="UP000321504"/>
    </source>
</evidence>
<dbReference type="InterPro" id="IPR037682">
    <property type="entry name" value="TonB_C"/>
</dbReference>
<name>A0AA46QUC4_VIBPH</name>
<gene>
    <name evidence="2" type="ORF">FVP01_24685</name>
</gene>
<proteinExistence type="predicted"/>
<accession>A0AA46QUC4</accession>
<sequence>MHITNCSRGIRNAWHFHYALVFCVYGGMRRLLYCVAHPLTGRYILQGVYMKKLSILSLSFLILCGCASKQEVYLTQSPIKVEQHDLGDYWVQSSEDFRFSLKSNIKVPKTGGYVLINYLIDSNGEIFNPTIVESSPKGEWDLIALKALSKVEYVPSESNSLNIPVYVTTEIKFAE</sequence>
<dbReference type="EMBL" id="VRMQ01000018">
    <property type="protein sequence ID" value="TXN12231.1"/>
    <property type="molecule type" value="Genomic_DNA"/>
</dbReference>
<dbReference type="Gene3D" id="3.30.1150.10">
    <property type="match status" value="1"/>
</dbReference>
<dbReference type="GO" id="GO:0055085">
    <property type="term" value="P:transmembrane transport"/>
    <property type="evidence" value="ECO:0007669"/>
    <property type="project" value="InterPro"/>
</dbReference>
<evidence type="ECO:0000313" key="2">
    <source>
        <dbReference type="EMBL" id="TXN12231.1"/>
    </source>
</evidence>
<dbReference type="PROSITE" id="PS52015">
    <property type="entry name" value="TONB_CTD"/>
    <property type="match status" value="1"/>
</dbReference>